<keyword evidence="2" id="KW-1185">Reference proteome</keyword>
<organism evidence="1 2">
    <name type="scientific">Longibaculum muris</name>
    <dbReference type="NCBI Taxonomy" id="1796628"/>
    <lineage>
        <taxon>Bacteria</taxon>
        <taxon>Bacillati</taxon>
        <taxon>Bacillota</taxon>
        <taxon>Erysipelotrichia</taxon>
        <taxon>Erysipelotrichales</taxon>
        <taxon>Coprobacillaceae</taxon>
        <taxon>Longibaculum</taxon>
    </lineage>
</organism>
<accession>A0A4R3ZAJ9</accession>
<dbReference type="InterPro" id="IPR027396">
    <property type="entry name" value="DsrEFH-like"/>
</dbReference>
<dbReference type="PANTHER" id="PTHR37691:SF1">
    <property type="entry name" value="BLR3518 PROTEIN"/>
    <property type="match status" value="1"/>
</dbReference>
<evidence type="ECO:0000313" key="1">
    <source>
        <dbReference type="EMBL" id="TCW01746.1"/>
    </source>
</evidence>
<reference evidence="1 2" key="1">
    <citation type="submission" date="2019-03" db="EMBL/GenBank/DDBJ databases">
        <title>Genomic Encyclopedia of Type Strains, Phase IV (KMG-IV): sequencing the most valuable type-strain genomes for metagenomic binning, comparative biology and taxonomic classification.</title>
        <authorList>
            <person name="Goeker M."/>
        </authorList>
    </citation>
    <scope>NUCLEOTIDE SEQUENCE [LARGE SCALE GENOMIC DNA]</scope>
    <source>
        <strain evidence="1 2">DSM 29487</strain>
    </source>
</reference>
<dbReference type="EMBL" id="SMCQ01000003">
    <property type="protein sequence ID" value="TCW01746.1"/>
    <property type="molecule type" value="Genomic_DNA"/>
</dbReference>
<protein>
    <submittedName>
        <fullName evidence="1">Uncharacterized protein</fullName>
    </submittedName>
</protein>
<comment type="caution">
    <text evidence="1">The sequence shown here is derived from an EMBL/GenBank/DDBJ whole genome shotgun (WGS) entry which is preliminary data.</text>
</comment>
<evidence type="ECO:0000313" key="2">
    <source>
        <dbReference type="Proteomes" id="UP000295515"/>
    </source>
</evidence>
<dbReference type="RefSeq" id="WP_066447761.1">
    <property type="nucleotide sequence ID" value="NZ_CAUWFI010000030.1"/>
</dbReference>
<dbReference type="Gene3D" id="3.40.1260.10">
    <property type="entry name" value="DsrEFH-like"/>
    <property type="match status" value="1"/>
</dbReference>
<name>A0A4R3ZAJ9_9FIRM</name>
<gene>
    <name evidence="1" type="ORF">EDD60_103206</name>
</gene>
<dbReference type="AlphaFoldDB" id="A0A4R3ZAJ9"/>
<dbReference type="GeneID" id="98914682"/>
<proteinExistence type="predicted"/>
<sequence length="113" mass="12929">MYKVIYHIDEREKWSLTLGNVTNMIVYYQAHHIDYQIEVLANSVAVCDYLKGSTFQSQILSLIEKKVIFVACHNAMEAHHILAEQLMENIQVVDAGVVELVTKQSEGFAYIKP</sequence>
<dbReference type="PANTHER" id="PTHR37691">
    <property type="entry name" value="BLR3518 PROTEIN"/>
    <property type="match status" value="1"/>
</dbReference>
<dbReference type="SUPFAM" id="SSF75169">
    <property type="entry name" value="DsrEFH-like"/>
    <property type="match status" value="1"/>
</dbReference>
<dbReference type="Proteomes" id="UP000295515">
    <property type="component" value="Unassembled WGS sequence"/>
</dbReference>